<evidence type="ECO:0000313" key="1">
    <source>
        <dbReference type="EMBL" id="SIM54066.1"/>
    </source>
</evidence>
<accession>A0A1N5U0R4</accession>
<dbReference type="STRING" id="709881.SAMN04489832_0504"/>
<protein>
    <submittedName>
        <fullName evidence="1">Uncharacterized peroxidase-related enzyme</fullName>
    </submittedName>
</protein>
<sequence>MRLDILNRGYSPATKVLFALIRLFSGHPVPDAAKLVFYRPDFYGARAKEFTHEAMRGPSDWSVGDRELMAAYVSKVNESAFCVGAHTATASQAYQDGLRVAAVLADLESAPVEEPLRATLRMLGKLTAEGKVSAGDMREVLSAGVSPRQVEDALAVCVAFNTTDRLADAFGFEVLSPEGFQAGAKYLLKRGYR</sequence>
<gene>
    <name evidence="1" type="ORF">SAMN04489832_0504</name>
</gene>
<dbReference type="Gene3D" id="1.20.1290.10">
    <property type="entry name" value="AhpD-like"/>
    <property type="match status" value="1"/>
</dbReference>
<dbReference type="PANTHER" id="PTHR35446:SF2">
    <property type="entry name" value="CARBOXYMUCONOLACTONE DECARBOXYLASE-LIKE DOMAIN-CONTAINING PROTEIN"/>
    <property type="match status" value="1"/>
</dbReference>
<keyword evidence="1" id="KW-0575">Peroxidase</keyword>
<evidence type="ECO:0000313" key="2">
    <source>
        <dbReference type="Proteomes" id="UP000185124"/>
    </source>
</evidence>
<dbReference type="EMBL" id="FSQT01000001">
    <property type="protein sequence ID" value="SIM54066.1"/>
    <property type="molecule type" value="Genomic_DNA"/>
</dbReference>
<proteinExistence type="predicted"/>
<reference evidence="2" key="1">
    <citation type="submission" date="2016-12" db="EMBL/GenBank/DDBJ databases">
        <authorList>
            <person name="Varghese N."/>
            <person name="Submissions S."/>
        </authorList>
    </citation>
    <scope>NUCLEOTIDE SEQUENCE [LARGE SCALE GENOMIC DNA]</scope>
    <source>
        <strain evidence="2">DSM 45599</strain>
    </source>
</reference>
<dbReference type="PANTHER" id="PTHR35446">
    <property type="entry name" value="SI:CH211-175M2.5"/>
    <property type="match status" value="1"/>
</dbReference>
<dbReference type="RefSeq" id="WP_074308384.1">
    <property type="nucleotide sequence ID" value="NZ_FSQT01000001.1"/>
</dbReference>
<dbReference type="Proteomes" id="UP000185124">
    <property type="component" value="Unassembled WGS sequence"/>
</dbReference>
<dbReference type="SUPFAM" id="SSF69118">
    <property type="entry name" value="AhpD-like"/>
    <property type="match status" value="1"/>
</dbReference>
<dbReference type="OrthoDB" id="5521565at2"/>
<organism evidence="1 2">
    <name type="scientific">Micromonospora cremea</name>
    <dbReference type="NCBI Taxonomy" id="709881"/>
    <lineage>
        <taxon>Bacteria</taxon>
        <taxon>Bacillati</taxon>
        <taxon>Actinomycetota</taxon>
        <taxon>Actinomycetes</taxon>
        <taxon>Micromonosporales</taxon>
        <taxon>Micromonosporaceae</taxon>
        <taxon>Micromonospora</taxon>
    </lineage>
</organism>
<keyword evidence="1" id="KW-0560">Oxidoreductase</keyword>
<dbReference type="InterPro" id="IPR029032">
    <property type="entry name" value="AhpD-like"/>
</dbReference>
<dbReference type="AlphaFoldDB" id="A0A1N5U0R4"/>
<dbReference type="GO" id="GO:0004601">
    <property type="term" value="F:peroxidase activity"/>
    <property type="evidence" value="ECO:0007669"/>
    <property type="project" value="UniProtKB-KW"/>
</dbReference>
<name>A0A1N5U0R4_9ACTN</name>
<keyword evidence="2" id="KW-1185">Reference proteome</keyword>